<keyword evidence="1" id="KW-0472">Membrane</keyword>
<gene>
    <name evidence="2" type="ORF">BD311DRAFT_752434</name>
</gene>
<dbReference type="AlphaFoldDB" id="A0A4Q9MTV9"/>
<accession>A0A4Q9MTV9</accession>
<protein>
    <submittedName>
        <fullName evidence="2">Uncharacterized protein</fullName>
    </submittedName>
</protein>
<sequence length="57" mass="6501">MWHLVAAQGNEFRTTLDCCDAVQSMFLPMACLWRYSCTFIVLSGVAAYLYCCLWISP</sequence>
<name>A0A4Q9MTV9_9APHY</name>
<keyword evidence="1" id="KW-0812">Transmembrane</keyword>
<evidence type="ECO:0000313" key="2">
    <source>
        <dbReference type="EMBL" id="TBU31354.1"/>
    </source>
</evidence>
<organism evidence="2">
    <name type="scientific">Dichomitus squalens</name>
    <dbReference type="NCBI Taxonomy" id="114155"/>
    <lineage>
        <taxon>Eukaryota</taxon>
        <taxon>Fungi</taxon>
        <taxon>Dikarya</taxon>
        <taxon>Basidiomycota</taxon>
        <taxon>Agaricomycotina</taxon>
        <taxon>Agaricomycetes</taxon>
        <taxon>Polyporales</taxon>
        <taxon>Polyporaceae</taxon>
        <taxon>Dichomitus</taxon>
    </lineage>
</organism>
<feature type="transmembrane region" description="Helical" evidence="1">
    <location>
        <begin position="32"/>
        <end position="55"/>
    </location>
</feature>
<keyword evidence="1" id="KW-1133">Transmembrane helix</keyword>
<dbReference type="EMBL" id="ML143399">
    <property type="protein sequence ID" value="TBU31354.1"/>
    <property type="molecule type" value="Genomic_DNA"/>
</dbReference>
<dbReference type="Proteomes" id="UP000292957">
    <property type="component" value="Unassembled WGS sequence"/>
</dbReference>
<evidence type="ECO:0000256" key="1">
    <source>
        <dbReference type="SAM" id="Phobius"/>
    </source>
</evidence>
<dbReference type="OrthoDB" id="193499at2759"/>
<proteinExistence type="predicted"/>
<reference evidence="2" key="1">
    <citation type="submission" date="2019-01" db="EMBL/GenBank/DDBJ databases">
        <title>Draft genome sequences of three monokaryotic isolates of the white-rot basidiomycete fungus Dichomitus squalens.</title>
        <authorList>
            <consortium name="DOE Joint Genome Institute"/>
            <person name="Lopez S.C."/>
            <person name="Andreopoulos B."/>
            <person name="Pangilinan J."/>
            <person name="Lipzen A."/>
            <person name="Riley R."/>
            <person name="Ahrendt S."/>
            <person name="Ng V."/>
            <person name="Barry K."/>
            <person name="Daum C."/>
            <person name="Grigoriev I.V."/>
            <person name="Hilden K.S."/>
            <person name="Makela M.R."/>
            <person name="de Vries R.P."/>
        </authorList>
    </citation>
    <scope>NUCLEOTIDE SEQUENCE [LARGE SCALE GENOMIC DNA]</scope>
    <source>
        <strain evidence="2">OM18370.1</strain>
    </source>
</reference>